<dbReference type="EMBL" id="WOCE01000009">
    <property type="protein sequence ID" value="KAE9606508.1"/>
    <property type="molecule type" value="Genomic_DNA"/>
</dbReference>
<keyword evidence="2" id="KW-1185">Reference proteome</keyword>
<name>A0A6A4PY83_LUPAL</name>
<gene>
    <name evidence="1" type="ORF">Lalb_Chr09g0320371</name>
</gene>
<comment type="caution">
    <text evidence="1">The sequence shown here is derived from an EMBL/GenBank/DDBJ whole genome shotgun (WGS) entry which is preliminary data.</text>
</comment>
<sequence>MAANSSITTLGKRVTTRIFSKSTSPLSNSRFSFPSSSSQLRLSKFIVLHSQML</sequence>
<reference evidence="2" key="1">
    <citation type="journal article" date="2020" name="Nat. Commun.">
        <title>Genome sequence of the cluster root forming white lupin.</title>
        <authorList>
            <person name="Hufnagel B."/>
            <person name="Marques A."/>
            <person name="Soriano A."/>
            <person name="Marques L."/>
            <person name="Divol F."/>
            <person name="Doumas P."/>
            <person name="Sallet E."/>
            <person name="Mancinotti D."/>
            <person name="Carrere S."/>
            <person name="Marande W."/>
            <person name="Arribat S."/>
            <person name="Keller J."/>
            <person name="Huneau C."/>
            <person name="Blein T."/>
            <person name="Aime D."/>
            <person name="Laguerre M."/>
            <person name="Taylor J."/>
            <person name="Schubert V."/>
            <person name="Nelson M."/>
            <person name="Geu-Flores F."/>
            <person name="Crespi M."/>
            <person name="Gallardo-Guerrero K."/>
            <person name="Delaux P.-M."/>
            <person name="Salse J."/>
            <person name="Berges H."/>
            <person name="Guyot R."/>
            <person name="Gouzy J."/>
            <person name="Peret B."/>
        </authorList>
    </citation>
    <scope>NUCLEOTIDE SEQUENCE [LARGE SCALE GENOMIC DNA]</scope>
    <source>
        <strain evidence="2">cv. Amiga</strain>
    </source>
</reference>
<protein>
    <submittedName>
        <fullName evidence="1">Uncharacterized protein</fullName>
    </submittedName>
</protein>
<accession>A0A6A4PY83</accession>
<proteinExistence type="predicted"/>
<evidence type="ECO:0000313" key="2">
    <source>
        <dbReference type="Proteomes" id="UP000447434"/>
    </source>
</evidence>
<dbReference type="Proteomes" id="UP000447434">
    <property type="component" value="Chromosome 9"/>
</dbReference>
<dbReference type="AlphaFoldDB" id="A0A6A4PY83"/>
<organism evidence="1 2">
    <name type="scientific">Lupinus albus</name>
    <name type="common">White lupine</name>
    <name type="synonym">Lupinus termis</name>
    <dbReference type="NCBI Taxonomy" id="3870"/>
    <lineage>
        <taxon>Eukaryota</taxon>
        <taxon>Viridiplantae</taxon>
        <taxon>Streptophyta</taxon>
        <taxon>Embryophyta</taxon>
        <taxon>Tracheophyta</taxon>
        <taxon>Spermatophyta</taxon>
        <taxon>Magnoliopsida</taxon>
        <taxon>eudicotyledons</taxon>
        <taxon>Gunneridae</taxon>
        <taxon>Pentapetalae</taxon>
        <taxon>rosids</taxon>
        <taxon>fabids</taxon>
        <taxon>Fabales</taxon>
        <taxon>Fabaceae</taxon>
        <taxon>Papilionoideae</taxon>
        <taxon>50 kb inversion clade</taxon>
        <taxon>genistoids sensu lato</taxon>
        <taxon>core genistoids</taxon>
        <taxon>Genisteae</taxon>
        <taxon>Lupinus</taxon>
    </lineage>
</organism>
<evidence type="ECO:0000313" key="1">
    <source>
        <dbReference type="EMBL" id="KAE9606508.1"/>
    </source>
</evidence>